<dbReference type="Gene3D" id="2.60.40.1120">
    <property type="entry name" value="Carboxypeptidase-like, regulatory domain"/>
    <property type="match status" value="1"/>
</dbReference>
<dbReference type="SUPFAM" id="SSF56935">
    <property type="entry name" value="Porins"/>
    <property type="match status" value="1"/>
</dbReference>
<evidence type="ECO:0000256" key="8">
    <source>
        <dbReference type="PROSITE-ProRule" id="PRU01360"/>
    </source>
</evidence>
<evidence type="ECO:0000256" key="2">
    <source>
        <dbReference type="ARBA" id="ARBA00022448"/>
    </source>
</evidence>
<dbReference type="InterPro" id="IPR012910">
    <property type="entry name" value="Plug_dom"/>
</dbReference>
<keyword evidence="3 8" id="KW-1134">Transmembrane beta strand</keyword>
<evidence type="ECO:0000256" key="9">
    <source>
        <dbReference type="SAM" id="SignalP"/>
    </source>
</evidence>
<evidence type="ECO:0000256" key="1">
    <source>
        <dbReference type="ARBA" id="ARBA00004571"/>
    </source>
</evidence>
<evidence type="ECO:0000256" key="7">
    <source>
        <dbReference type="ARBA" id="ARBA00023237"/>
    </source>
</evidence>
<organism evidence="11 12">
    <name type="scientific">Arenibacter palladensis</name>
    <dbReference type="NCBI Taxonomy" id="237373"/>
    <lineage>
        <taxon>Bacteria</taxon>
        <taxon>Pseudomonadati</taxon>
        <taxon>Bacteroidota</taxon>
        <taxon>Flavobacteriia</taxon>
        <taxon>Flavobacteriales</taxon>
        <taxon>Flavobacteriaceae</taxon>
        <taxon>Arenibacter</taxon>
    </lineage>
</organism>
<dbReference type="Pfam" id="PF07715">
    <property type="entry name" value="Plug"/>
    <property type="match status" value="1"/>
</dbReference>
<dbReference type="EMBL" id="FQUX01000002">
    <property type="protein sequence ID" value="SHE92290.1"/>
    <property type="molecule type" value="Genomic_DNA"/>
</dbReference>
<evidence type="ECO:0000313" key="11">
    <source>
        <dbReference type="EMBL" id="SHE92290.1"/>
    </source>
</evidence>
<dbReference type="InterPro" id="IPR008969">
    <property type="entry name" value="CarboxyPept-like_regulatory"/>
</dbReference>
<keyword evidence="6 8" id="KW-0472">Membrane</keyword>
<gene>
    <name evidence="11" type="ORF">SAMN03080594_10259</name>
</gene>
<keyword evidence="2 8" id="KW-0813">Transport</keyword>
<dbReference type="PANTHER" id="PTHR30069">
    <property type="entry name" value="TONB-DEPENDENT OUTER MEMBRANE RECEPTOR"/>
    <property type="match status" value="1"/>
</dbReference>
<dbReference type="NCBIfam" id="TIGR04056">
    <property type="entry name" value="OMP_RagA_SusC"/>
    <property type="match status" value="1"/>
</dbReference>
<dbReference type="InterPro" id="IPR023997">
    <property type="entry name" value="TonB-dep_OMP_SusC/RagA_CS"/>
</dbReference>
<dbReference type="Pfam" id="PF13715">
    <property type="entry name" value="CarbopepD_reg_2"/>
    <property type="match status" value="1"/>
</dbReference>
<evidence type="ECO:0000256" key="6">
    <source>
        <dbReference type="ARBA" id="ARBA00023136"/>
    </source>
</evidence>
<dbReference type="InterPro" id="IPR039426">
    <property type="entry name" value="TonB-dep_rcpt-like"/>
</dbReference>
<comment type="subcellular location">
    <subcellularLocation>
        <location evidence="1 8">Cell outer membrane</location>
        <topology evidence="1 8">Multi-pass membrane protein</topology>
    </subcellularLocation>
</comment>
<keyword evidence="7 8" id="KW-0998">Cell outer membrane</keyword>
<evidence type="ECO:0000256" key="5">
    <source>
        <dbReference type="ARBA" id="ARBA00022729"/>
    </source>
</evidence>
<keyword evidence="5 9" id="KW-0732">Signal</keyword>
<reference evidence="12" key="1">
    <citation type="submission" date="2016-11" db="EMBL/GenBank/DDBJ databases">
        <authorList>
            <person name="Varghese N."/>
            <person name="Submissions S."/>
        </authorList>
    </citation>
    <scope>NUCLEOTIDE SEQUENCE [LARGE SCALE GENOMIC DNA]</scope>
    <source>
        <strain evidence="12">DSM 17539</strain>
    </source>
</reference>
<dbReference type="RefSeq" id="WP_072860942.1">
    <property type="nucleotide sequence ID" value="NZ_FQUX01000002.1"/>
</dbReference>
<dbReference type="Gene3D" id="2.40.170.20">
    <property type="entry name" value="TonB-dependent receptor, beta-barrel domain"/>
    <property type="match status" value="1"/>
</dbReference>
<evidence type="ECO:0000313" key="12">
    <source>
        <dbReference type="Proteomes" id="UP000184406"/>
    </source>
</evidence>
<proteinExistence type="inferred from homology"/>
<dbReference type="GO" id="GO:0015344">
    <property type="term" value="F:siderophore uptake transmembrane transporter activity"/>
    <property type="evidence" value="ECO:0007669"/>
    <property type="project" value="TreeGrafter"/>
</dbReference>
<accession>A0A1M4XFW9</accession>
<dbReference type="InterPro" id="IPR023996">
    <property type="entry name" value="TonB-dep_OMP_SusC/RagA"/>
</dbReference>
<feature type="signal peptide" evidence="9">
    <location>
        <begin position="1"/>
        <end position="20"/>
    </location>
</feature>
<dbReference type="AlphaFoldDB" id="A0A1M4XFW9"/>
<feature type="chain" id="PRO_5012273901" evidence="9">
    <location>
        <begin position="21"/>
        <end position="1015"/>
    </location>
</feature>
<comment type="similarity">
    <text evidence="8">Belongs to the TonB-dependent receptor family.</text>
</comment>
<dbReference type="InterPro" id="IPR036942">
    <property type="entry name" value="Beta-barrel_TonB_sf"/>
</dbReference>
<dbReference type="PANTHER" id="PTHR30069:SF29">
    <property type="entry name" value="HEMOGLOBIN AND HEMOGLOBIN-HAPTOGLOBIN-BINDING PROTEIN 1-RELATED"/>
    <property type="match status" value="1"/>
</dbReference>
<dbReference type="GO" id="GO:0009279">
    <property type="term" value="C:cell outer membrane"/>
    <property type="evidence" value="ECO:0007669"/>
    <property type="project" value="UniProtKB-SubCell"/>
</dbReference>
<evidence type="ECO:0000256" key="3">
    <source>
        <dbReference type="ARBA" id="ARBA00022452"/>
    </source>
</evidence>
<dbReference type="Gene3D" id="2.170.130.10">
    <property type="entry name" value="TonB-dependent receptor, plug domain"/>
    <property type="match status" value="1"/>
</dbReference>
<evidence type="ECO:0000256" key="4">
    <source>
        <dbReference type="ARBA" id="ARBA00022692"/>
    </source>
</evidence>
<dbReference type="InterPro" id="IPR037066">
    <property type="entry name" value="Plug_dom_sf"/>
</dbReference>
<dbReference type="PROSITE" id="PS52016">
    <property type="entry name" value="TONB_DEPENDENT_REC_3"/>
    <property type="match status" value="1"/>
</dbReference>
<dbReference type="GO" id="GO:0044718">
    <property type="term" value="P:siderophore transmembrane transport"/>
    <property type="evidence" value="ECO:0007669"/>
    <property type="project" value="TreeGrafter"/>
</dbReference>
<dbReference type="NCBIfam" id="TIGR04057">
    <property type="entry name" value="SusC_RagA_signa"/>
    <property type="match status" value="1"/>
</dbReference>
<dbReference type="FunFam" id="2.60.40.1120:FF:000003">
    <property type="entry name" value="Outer membrane protein Omp121"/>
    <property type="match status" value="1"/>
</dbReference>
<evidence type="ECO:0000259" key="10">
    <source>
        <dbReference type="Pfam" id="PF07715"/>
    </source>
</evidence>
<dbReference type="OrthoDB" id="9768177at2"/>
<feature type="domain" description="TonB-dependent receptor plug" evidence="10">
    <location>
        <begin position="115"/>
        <end position="237"/>
    </location>
</feature>
<keyword evidence="12" id="KW-1185">Reference proteome</keyword>
<name>A0A1M4XFW9_9FLAO</name>
<keyword evidence="4 8" id="KW-0812">Transmembrane</keyword>
<protein>
    <submittedName>
        <fullName evidence="11">TonB-linked outer membrane protein, SusC/RagA family</fullName>
    </submittedName>
</protein>
<sequence>MVKKLLLFFVLVFGAYPLLAQSKTVTGTVTDATDGSPLPGVNVLVQGTTTGSQTDFDGNYSIEAASGDVLVFSFLGMKTQSVTVGASNTINVSMQEDAEQLGEVVVTALGITKEQRKVGYAVTTVDAENFTKAREVNVANSLAGRVAGVNIKGTSSGPGGTSKIFLRGLSSTSGGSPLFVIDGVPLDNTQRGSAGQWGGADGGDGIGNINPDDIEKMTVLKGQSASALYGSRASNGVILITTKKGKKGSDWEVSYNTNYTVEQGVDFTDFQKEYGQGVGGIKPVTAPDARTTARSSWGAKLDGSQVVGFDGNQYTYDVAKNNYLDFYRTGSNFTNTVGVTKGLGDGSFRVSASYLDAKSIVPNSGVKRYNFTFSADQNITDKLNVSAQISYIDEQTDNRPLLSDGPKNPNNFLFLAPNVDPTIYAPGYDPVTGAETVFSDDIYVTNPYFIANQGVNDFGRKRTISILSTKYNFTENIYAMVRMGNDVGHDSDFQVDPWGLAYTGDLKGGLGRKGQSETTEFNLEGLLAGSFVITDDFELDALLGTNLRKNRFETVGVGGGRFVLPYLYTPANTETQSRSYGFNEREVQSAYYSLDFSYKRYLTLSTTGRYDTYSTLPAGNRDIFTPSVTGAFTFSDLINSESLSYGKFRASYAVTSGEPADPYLTQVYYNSGNTFNGIPTGSSPTSLPNTLKPFTISEYEFGLDVKFFQNRLAFDISYFDKKTKNEIQNAQYSISSGFSSGVIGNGSVQNKGLEVLVTGVPIQNDDFSWTTSLNLTTLKNEVLKTDLADNPINLGQNRGTLGNAVTSFVVGEAGPQIRAYDYTYDANGNIVVDAAGLPVRGEFKNFGSVLPNLYGGWNNDFNYKGFNLSFLIDYSFGNKVLSATEYYSTWRGLNKTTLVGREGGVTTNGITADAEAYYKALAQNITGTSVVDGDFIKLRQLVLGYSLPSDLFQNTNVLKGVNISLVARNLAILMRNAKNIDPENNFGANINYTGIEGTSLPSTRSIGLNVNFKLQ</sequence>
<dbReference type="Proteomes" id="UP000184406">
    <property type="component" value="Unassembled WGS sequence"/>
</dbReference>
<dbReference type="SUPFAM" id="SSF49464">
    <property type="entry name" value="Carboxypeptidase regulatory domain-like"/>
    <property type="match status" value="1"/>
</dbReference>